<evidence type="ECO:0000256" key="2">
    <source>
        <dbReference type="SAM" id="SignalP"/>
    </source>
</evidence>
<keyword evidence="5" id="KW-1185">Reference proteome</keyword>
<accession>A0ABD2KFW5</accession>
<name>A0ABD2KFW5_HETSC</name>
<feature type="domain" description="Ground-like" evidence="3">
    <location>
        <begin position="257"/>
        <end position="346"/>
    </location>
</feature>
<protein>
    <recommendedName>
        <fullName evidence="3">Ground-like domain-containing protein</fullName>
    </recommendedName>
</protein>
<proteinExistence type="predicted"/>
<organism evidence="4 5">
    <name type="scientific">Heterodera schachtii</name>
    <name type="common">Sugarbeet cyst nematode worm</name>
    <name type="synonym">Tylenchus schachtii</name>
    <dbReference type="NCBI Taxonomy" id="97005"/>
    <lineage>
        <taxon>Eukaryota</taxon>
        <taxon>Metazoa</taxon>
        <taxon>Ecdysozoa</taxon>
        <taxon>Nematoda</taxon>
        <taxon>Chromadorea</taxon>
        <taxon>Rhabditida</taxon>
        <taxon>Tylenchina</taxon>
        <taxon>Tylenchomorpha</taxon>
        <taxon>Tylenchoidea</taxon>
        <taxon>Heteroderidae</taxon>
        <taxon>Heteroderinae</taxon>
        <taxon>Heterodera</taxon>
    </lineage>
</organism>
<feature type="signal peptide" evidence="2">
    <location>
        <begin position="1"/>
        <end position="19"/>
    </location>
</feature>
<dbReference type="AlphaFoldDB" id="A0ABD2KFW5"/>
<evidence type="ECO:0000313" key="5">
    <source>
        <dbReference type="Proteomes" id="UP001620645"/>
    </source>
</evidence>
<dbReference type="InterPro" id="IPR007284">
    <property type="entry name" value="Ground-like_dom"/>
</dbReference>
<feature type="region of interest" description="Disordered" evidence="1">
    <location>
        <begin position="119"/>
        <end position="188"/>
    </location>
</feature>
<dbReference type="EMBL" id="JBICCN010000026">
    <property type="protein sequence ID" value="KAL3101822.1"/>
    <property type="molecule type" value="Genomic_DNA"/>
</dbReference>
<comment type="caution">
    <text evidence="4">The sequence shown here is derived from an EMBL/GenBank/DDBJ whole genome shotgun (WGS) entry which is preliminary data.</text>
</comment>
<feature type="compositionally biased region" description="Low complexity" evidence="1">
    <location>
        <begin position="146"/>
        <end position="161"/>
    </location>
</feature>
<dbReference type="Pfam" id="PF04155">
    <property type="entry name" value="Ground-like"/>
    <property type="match status" value="1"/>
</dbReference>
<reference evidence="4 5" key="1">
    <citation type="submission" date="2024-10" db="EMBL/GenBank/DDBJ databases">
        <authorList>
            <person name="Kim D."/>
        </authorList>
    </citation>
    <scope>NUCLEOTIDE SEQUENCE [LARGE SCALE GENOMIC DNA]</scope>
    <source>
        <strain evidence="4">Taebaek</strain>
    </source>
</reference>
<dbReference type="Proteomes" id="UP001620645">
    <property type="component" value="Unassembled WGS sequence"/>
</dbReference>
<keyword evidence="2" id="KW-0732">Signal</keyword>
<feature type="region of interest" description="Disordered" evidence="1">
    <location>
        <begin position="364"/>
        <end position="427"/>
    </location>
</feature>
<gene>
    <name evidence="4" type="ORF">niasHS_003231</name>
</gene>
<sequence length="427" mass="46318">MPTINKLIILLLFLAKGIAELWNGWHFLQDPRGHCSFDHETRKIRCKRVGFPMMAPSCQCSSCAMPNSFSTAQSSPCHGSEVGFSTCDSSSAQFSTFDTNSNNHLDGCSSTAICSGANSASASSVGGEPTSYREEEAVQGVKQEESSAGQQQQGQNEQQGQFPALPIEPQGHFPALPIEPQGQFPALPIEPQGQFPALPIEPQGQFPALPIEPQGQFVPQEIPSAPQQQSFSVENANNGLAAPSFVCQSNEDDKAPYCCNGELKRVMREAYTSAGVNCPRKDHPEAGCFHCCNIQRLANIIQHHCECRFGVTFEVVVGLRDFSLHSHYYENLLCKISEGESQIAAFASAQGVCLPDGRPANSNNGTIPPMCGQGATSNGEMYEEKQQQLRDGDKCAGTEEKRTVPEAEEDYQLTEGTGRSEMNADKQ</sequence>
<evidence type="ECO:0000313" key="4">
    <source>
        <dbReference type="EMBL" id="KAL3101822.1"/>
    </source>
</evidence>
<feature type="chain" id="PRO_5044895453" description="Ground-like domain-containing protein" evidence="2">
    <location>
        <begin position="20"/>
        <end position="427"/>
    </location>
</feature>
<evidence type="ECO:0000259" key="3">
    <source>
        <dbReference type="Pfam" id="PF04155"/>
    </source>
</evidence>
<evidence type="ECO:0000256" key="1">
    <source>
        <dbReference type="SAM" id="MobiDB-lite"/>
    </source>
</evidence>
<feature type="compositionally biased region" description="Basic and acidic residues" evidence="1">
    <location>
        <begin position="382"/>
        <end position="405"/>
    </location>
</feature>